<dbReference type="CDD" id="cd07085">
    <property type="entry name" value="ALDH_F6_MMSDH"/>
    <property type="match status" value="1"/>
</dbReference>
<evidence type="ECO:0000256" key="1">
    <source>
        <dbReference type="ARBA" id="ARBA00013048"/>
    </source>
</evidence>
<dbReference type="SUPFAM" id="SSF53720">
    <property type="entry name" value="ALDH-like"/>
    <property type="match status" value="1"/>
</dbReference>
<dbReference type="EMBL" id="FN543093">
    <property type="protein sequence ID" value="CBA28365.1"/>
    <property type="molecule type" value="Genomic_DNA"/>
</dbReference>
<proteinExistence type="predicted"/>
<evidence type="ECO:0000259" key="4">
    <source>
        <dbReference type="Pfam" id="PF00171"/>
    </source>
</evidence>
<reference evidence="6" key="2">
    <citation type="journal article" date="2011" name="J. Bacteriol.">
        <title>Complete genome sequence of Cronobacter turicensis LMG 23827, a food-borne pathogen causing deaths in neonates.</title>
        <authorList>
            <person name="Stephan R."/>
            <person name="Lehner A."/>
            <person name="Tischler P."/>
            <person name="Rattei T."/>
        </authorList>
    </citation>
    <scope>NUCLEOTIDE SEQUENCE [LARGE SCALE GENOMIC DNA]</scope>
    <source>
        <strain evidence="6">DSM 18703 / CCUG 55852 / LMG 23827 / z3032</strain>
    </source>
</reference>
<evidence type="ECO:0000313" key="5">
    <source>
        <dbReference type="EMBL" id="CBA28365.1"/>
    </source>
</evidence>
<reference evidence="5 6" key="1">
    <citation type="journal article" date="2010" name="J. Bacteriol.">
        <title>Complete Genome Sequence of Cronobacter turicensis LMG 23827, a foodborne pathogen causing deaths in neonates.</title>
        <authorList>
            <person name="Stephan R."/>
            <person name="Lehner A."/>
            <person name="Tischler P."/>
            <person name="Rattei T."/>
        </authorList>
    </citation>
    <scope>NUCLEOTIDE SEQUENCE [LARGE SCALE GENOMIC DNA]</scope>
    <source>
        <strain evidence="6">DSM 18703 / CCUG 55852 / LMG 23827 / z3032</strain>
    </source>
</reference>
<keyword evidence="2 5" id="KW-0560">Oxidoreductase</keyword>
<evidence type="ECO:0000256" key="3">
    <source>
        <dbReference type="ARBA" id="ARBA00023027"/>
    </source>
</evidence>
<dbReference type="Gene3D" id="3.40.309.10">
    <property type="entry name" value="Aldehyde Dehydrogenase, Chain A, domain 2"/>
    <property type="match status" value="1"/>
</dbReference>
<dbReference type="GO" id="GO:0006574">
    <property type="term" value="P:L-valine catabolic process"/>
    <property type="evidence" value="ECO:0007669"/>
    <property type="project" value="TreeGrafter"/>
</dbReference>
<dbReference type="InterPro" id="IPR016162">
    <property type="entry name" value="Ald_DH_N"/>
</dbReference>
<name>C9XWX7_CROTZ</name>
<dbReference type="KEGG" id="ctu:CTU_08920"/>
<dbReference type="EC" id="1.2.1.27" evidence="1"/>
<dbReference type="Pfam" id="PF00171">
    <property type="entry name" value="Aldedh"/>
    <property type="match status" value="1"/>
</dbReference>
<gene>
    <name evidence="5" type="primary">iolA</name>
    <name evidence="5" type="ordered locus">Ctu_08920</name>
</gene>
<dbReference type="Proteomes" id="UP000002069">
    <property type="component" value="Chromosome"/>
</dbReference>
<dbReference type="InterPro" id="IPR016163">
    <property type="entry name" value="Ald_DH_C"/>
</dbReference>
<dbReference type="PATRIC" id="fig|693216.3.peg.853"/>
<dbReference type="AlphaFoldDB" id="C9XWX7"/>
<dbReference type="PANTHER" id="PTHR43866:SF4">
    <property type="entry name" value="MALONATE-SEMIALDEHYDE DEHYDROGENASE"/>
    <property type="match status" value="1"/>
</dbReference>
<dbReference type="FunFam" id="3.40.605.10:FF:000003">
    <property type="entry name" value="Methylmalonate-semialdehyde dehydrogenase [acylating]"/>
    <property type="match status" value="1"/>
</dbReference>
<protein>
    <recommendedName>
        <fullName evidence="1">methylmalonate-semialdehyde dehydrogenase (CoA acylating)</fullName>
        <ecNumber evidence="1">1.2.1.27</ecNumber>
    </recommendedName>
</protein>
<dbReference type="InterPro" id="IPR016161">
    <property type="entry name" value="Ald_DH/histidinol_DH"/>
</dbReference>
<dbReference type="Gene3D" id="3.40.605.10">
    <property type="entry name" value="Aldehyde Dehydrogenase, Chain A, domain 1"/>
    <property type="match status" value="1"/>
</dbReference>
<dbReference type="InterPro" id="IPR010061">
    <property type="entry name" value="MeMal-semiAld_DH"/>
</dbReference>
<evidence type="ECO:0000313" key="6">
    <source>
        <dbReference type="Proteomes" id="UP000002069"/>
    </source>
</evidence>
<sequence>MSFSQDKDRRFYASPYGSRIDPLQTTRLSMNITGNFIGGKTCNSSSGQTVPVFDPATGKPVRELTQSTAQEVSAAIQVAHEAFTGWANTTPLRRARVLFHFKMLLEKHADELAAIIVSEHGKVWSDAMGELTRGMEVVEFACGIPHLIKGEYSSDVGTRVDSYSLMQPLGVVAGITPFNFPAMVPMWMFPIALACGNSFVLKPPALAPTAAVRLAELLSEAGLPDGVFNVVHCSNEDAEQLYTDPRIAAVSFVGSSGVAEHIYKTASAYGKRVQAFGAAKNHAIVMPDADLDATVNAIMGGAFGSAGERCMALPIVVAVGDETADKLIARLTPLVEALKVGPGCMRGPEENEMGPVVSDAHQKKVLGYIEKGVSEGAKLVVDGRTFRLPGYEAGYYVGGTLFDNVTPEMVIWREEIFGPVLGIVRAPDYARALALINSHEFGNGSAIFTSNGHTAREFVHDVQAGMVGVNVPVPVPMAFHSFGGWKRSVFGALNVHGPDGVRFYTRMKTATVRWPQGQQTVSEFSMPTLG</sequence>
<dbReference type="HOGENOM" id="CLU_005391_1_10_6"/>
<dbReference type="GO" id="GO:0004491">
    <property type="term" value="F:methylmalonate-semialdehyde dehydrogenase (acylating, NAD) activity"/>
    <property type="evidence" value="ECO:0007669"/>
    <property type="project" value="UniProtKB-EC"/>
</dbReference>
<dbReference type="PANTHER" id="PTHR43866">
    <property type="entry name" value="MALONATE-SEMIALDEHYDE DEHYDROGENASE"/>
    <property type="match status" value="1"/>
</dbReference>
<dbReference type="FunFam" id="3.40.309.10:FF:000002">
    <property type="entry name" value="Methylmalonate-semialdehyde dehydrogenase (Acylating)"/>
    <property type="match status" value="1"/>
</dbReference>
<keyword evidence="3" id="KW-0520">NAD</keyword>
<keyword evidence="6" id="KW-1185">Reference proteome</keyword>
<dbReference type="GO" id="GO:0006210">
    <property type="term" value="P:thymine catabolic process"/>
    <property type="evidence" value="ECO:0007669"/>
    <property type="project" value="TreeGrafter"/>
</dbReference>
<evidence type="ECO:0000256" key="2">
    <source>
        <dbReference type="ARBA" id="ARBA00023002"/>
    </source>
</evidence>
<feature type="domain" description="Aldehyde dehydrogenase" evidence="4">
    <location>
        <begin position="45"/>
        <end position="509"/>
    </location>
</feature>
<dbReference type="InterPro" id="IPR015590">
    <property type="entry name" value="Aldehyde_DH_dom"/>
</dbReference>
<dbReference type="NCBIfam" id="TIGR01722">
    <property type="entry name" value="MMSDH"/>
    <property type="match status" value="1"/>
</dbReference>
<organism evidence="5 6">
    <name type="scientific">Cronobacter turicensis (strain DSM 18703 / CCUG 55852 / LMG 23827 / z3032)</name>
    <dbReference type="NCBI Taxonomy" id="693216"/>
    <lineage>
        <taxon>Bacteria</taxon>
        <taxon>Pseudomonadati</taxon>
        <taxon>Pseudomonadota</taxon>
        <taxon>Gammaproteobacteria</taxon>
        <taxon>Enterobacterales</taxon>
        <taxon>Enterobacteriaceae</taxon>
        <taxon>Cronobacter</taxon>
    </lineage>
</organism>
<accession>C9XWX7</accession>